<dbReference type="GO" id="GO:0016791">
    <property type="term" value="F:phosphatase activity"/>
    <property type="evidence" value="ECO:0007669"/>
    <property type="project" value="UniProtKB-ARBA"/>
</dbReference>
<gene>
    <name evidence="4" type="ORF">CDEB00056_LOCUS1140</name>
</gene>
<dbReference type="InterPro" id="IPR057023">
    <property type="entry name" value="PTP-SAK"/>
</dbReference>
<feature type="domain" description="Swiss Army Knife protein DSP-PTPase phosphatase" evidence="3">
    <location>
        <begin position="265"/>
        <end position="325"/>
    </location>
</feature>
<dbReference type="InterPro" id="IPR029021">
    <property type="entry name" value="Prot-tyrosine_phosphatase-like"/>
</dbReference>
<accession>A0A7S3PV49</accession>
<name>A0A7S3PV49_9STRA</name>
<proteinExistence type="predicted"/>
<protein>
    <recommendedName>
        <fullName evidence="3">Swiss Army Knife protein DSP-PTPase phosphatase domain-containing protein</fullName>
    </recommendedName>
</protein>
<evidence type="ECO:0000256" key="2">
    <source>
        <dbReference type="SAM" id="SignalP"/>
    </source>
</evidence>
<dbReference type="Pfam" id="PF22784">
    <property type="entry name" value="PTP-SAK"/>
    <property type="match status" value="1"/>
</dbReference>
<dbReference type="PANTHER" id="PTHR23339">
    <property type="entry name" value="TYROSINE SPECIFIC PROTEIN PHOSPHATASE AND DUAL SPECIFICITY PROTEIN PHOSPHATASE"/>
    <property type="match status" value="1"/>
</dbReference>
<keyword evidence="2" id="KW-0732">Signal</keyword>
<evidence type="ECO:0000313" key="4">
    <source>
        <dbReference type="EMBL" id="CAE0456299.1"/>
    </source>
</evidence>
<organism evidence="4">
    <name type="scientific">Chaetoceros debilis</name>
    <dbReference type="NCBI Taxonomy" id="122233"/>
    <lineage>
        <taxon>Eukaryota</taxon>
        <taxon>Sar</taxon>
        <taxon>Stramenopiles</taxon>
        <taxon>Ochrophyta</taxon>
        <taxon>Bacillariophyta</taxon>
        <taxon>Coscinodiscophyceae</taxon>
        <taxon>Chaetocerotophycidae</taxon>
        <taxon>Chaetocerotales</taxon>
        <taxon>Chaetocerotaceae</taxon>
        <taxon>Chaetoceros</taxon>
    </lineage>
</organism>
<sequence>MKRISALFILLVTLHMITMNTKPFANALAQRQTYKTMNQKRNLLEQASKFRQIINFNCQKSPSSFTSVRPPPSSLLYYSSSYKQKTGPRGFCNWILPNYIMVGQYPGTTPEASGPLLDEVQDHIHLLVKKSEPVETRINSAGTNDGAGAKICMFCSLQDEVPSQNDYDAWDRSNGKVQLPVGGGREDFPGHFSHYAPMVVKSLVAQAPNLAKTDEDSLDDESHMIQFHHAPILDLSTPDSSSLLNLLSILLESLLIQNSDDGREEALKDTSESSRGVGGGAVYIHCWGGRGRAGLVSACLLSLIYPELSAEKCLVWVQRGYDSRDGARFMSPGLRKSPQTATQRLFVRDFVKDMRMQ</sequence>
<dbReference type="SUPFAM" id="SSF52799">
    <property type="entry name" value="(Phosphotyrosine protein) phosphatases II"/>
    <property type="match status" value="1"/>
</dbReference>
<feature type="chain" id="PRO_5030554865" description="Swiss Army Knife protein DSP-PTPase phosphatase domain-containing protein" evidence="2">
    <location>
        <begin position="20"/>
        <end position="357"/>
    </location>
</feature>
<dbReference type="AlphaFoldDB" id="A0A7S3PV49"/>
<reference evidence="4" key="1">
    <citation type="submission" date="2021-01" db="EMBL/GenBank/DDBJ databases">
        <authorList>
            <person name="Corre E."/>
            <person name="Pelletier E."/>
            <person name="Niang G."/>
            <person name="Scheremetjew M."/>
            <person name="Finn R."/>
            <person name="Kale V."/>
            <person name="Holt S."/>
            <person name="Cochrane G."/>
            <person name="Meng A."/>
            <person name="Brown T."/>
            <person name="Cohen L."/>
        </authorList>
    </citation>
    <scope>NUCLEOTIDE SEQUENCE</scope>
    <source>
        <strain evidence="4">MM31A-1</strain>
    </source>
</reference>
<dbReference type="Gene3D" id="3.90.190.10">
    <property type="entry name" value="Protein tyrosine phosphatase superfamily"/>
    <property type="match status" value="1"/>
</dbReference>
<evidence type="ECO:0000256" key="1">
    <source>
        <dbReference type="ARBA" id="ARBA00022801"/>
    </source>
</evidence>
<keyword evidence="1" id="KW-0378">Hydrolase</keyword>
<dbReference type="InterPro" id="IPR050561">
    <property type="entry name" value="PTP"/>
</dbReference>
<feature type="signal peptide" evidence="2">
    <location>
        <begin position="1"/>
        <end position="19"/>
    </location>
</feature>
<dbReference type="EMBL" id="HBIO01001573">
    <property type="protein sequence ID" value="CAE0456299.1"/>
    <property type="molecule type" value="Transcribed_RNA"/>
</dbReference>
<evidence type="ECO:0000259" key="3">
    <source>
        <dbReference type="Pfam" id="PF22784"/>
    </source>
</evidence>